<evidence type="ECO:0000256" key="6">
    <source>
        <dbReference type="ARBA" id="ARBA00022824"/>
    </source>
</evidence>
<feature type="chain" id="PRO_5040186823" description="ER membrane protein complex subunit 10" evidence="10">
    <location>
        <begin position="22"/>
        <end position="298"/>
    </location>
</feature>
<evidence type="ECO:0000256" key="2">
    <source>
        <dbReference type="ARBA" id="ARBA00007695"/>
    </source>
</evidence>
<dbReference type="AlphaFoldDB" id="A0A9R1WCY8"/>
<keyword evidence="7" id="KW-1133">Transmembrane helix</keyword>
<dbReference type="Proteomes" id="UP000235145">
    <property type="component" value="Unassembled WGS sequence"/>
</dbReference>
<evidence type="ECO:0000256" key="5">
    <source>
        <dbReference type="ARBA" id="ARBA00022729"/>
    </source>
</evidence>
<keyword evidence="5 10" id="KW-0732">Signal</keyword>
<evidence type="ECO:0000256" key="9">
    <source>
        <dbReference type="SAM" id="MobiDB-lite"/>
    </source>
</evidence>
<feature type="compositionally biased region" description="Low complexity" evidence="9">
    <location>
        <begin position="46"/>
        <end position="58"/>
    </location>
</feature>
<comment type="similarity">
    <text evidence="2">Belongs to the EMC10 family.</text>
</comment>
<keyword evidence="8" id="KW-0472">Membrane</keyword>
<keyword evidence="12" id="KW-1185">Reference proteome</keyword>
<sequence>MKLTGALLLLSFALLVSSSSAFQSDELIVDDEQFDSNERPSHEFVSSSSPSISSGSHSPLKPIRKTSAEPDSDSRVQFALEHAFGDSEDFSVAGTFTARLKSHGGKRTLTKIRFSRNDLSTIEKEKFKKLLEDDDFYRIRVPSNVLNSPGKAYVISSVKARCLPNDGLDEHFIIHMEGVHILAVNYGSLRACQYNRQLRIPSKWIFNSHTVLKYSEYAPRTPIFSEHIIGGDMGEDEGVKPIERSFLAKYWMYLMPLVVIVMNAINQSANMVEEQVDMPPQQAVRAIHHGQSAAVRRR</sequence>
<protein>
    <recommendedName>
        <fullName evidence="3">ER membrane protein complex subunit 10</fullName>
    </recommendedName>
</protein>
<dbReference type="EMBL" id="NBSK02000002">
    <property type="protein sequence ID" value="KAJ0220155.1"/>
    <property type="molecule type" value="Genomic_DNA"/>
</dbReference>
<evidence type="ECO:0000256" key="10">
    <source>
        <dbReference type="SAM" id="SignalP"/>
    </source>
</evidence>
<reference evidence="11 12" key="1">
    <citation type="journal article" date="2017" name="Nat. Commun.">
        <title>Genome assembly with in vitro proximity ligation data and whole-genome triplication in lettuce.</title>
        <authorList>
            <person name="Reyes-Chin-Wo S."/>
            <person name="Wang Z."/>
            <person name="Yang X."/>
            <person name="Kozik A."/>
            <person name="Arikit S."/>
            <person name="Song C."/>
            <person name="Xia L."/>
            <person name="Froenicke L."/>
            <person name="Lavelle D.O."/>
            <person name="Truco M.J."/>
            <person name="Xia R."/>
            <person name="Zhu S."/>
            <person name="Xu C."/>
            <person name="Xu H."/>
            <person name="Xu X."/>
            <person name="Cox K."/>
            <person name="Korf I."/>
            <person name="Meyers B.C."/>
            <person name="Michelmore R.W."/>
        </authorList>
    </citation>
    <scope>NUCLEOTIDE SEQUENCE [LARGE SCALE GENOMIC DNA]</scope>
    <source>
        <strain evidence="12">cv. Salinas</strain>
        <tissue evidence="11">Seedlings</tissue>
    </source>
</reference>
<evidence type="ECO:0000256" key="3">
    <source>
        <dbReference type="ARBA" id="ARBA00020105"/>
    </source>
</evidence>
<evidence type="ECO:0000256" key="4">
    <source>
        <dbReference type="ARBA" id="ARBA00022692"/>
    </source>
</evidence>
<feature type="signal peptide" evidence="10">
    <location>
        <begin position="1"/>
        <end position="21"/>
    </location>
</feature>
<dbReference type="GO" id="GO:0005789">
    <property type="term" value="C:endoplasmic reticulum membrane"/>
    <property type="evidence" value="ECO:0007669"/>
    <property type="project" value="UniProtKB-SubCell"/>
</dbReference>
<organism evidence="11 12">
    <name type="scientific">Lactuca sativa</name>
    <name type="common">Garden lettuce</name>
    <dbReference type="NCBI Taxonomy" id="4236"/>
    <lineage>
        <taxon>Eukaryota</taxon>
        <taxon>Viridiplantae</taxon>
        <taxon>Streptophyta</taxon>
        <taxon>Embryophyta</taxon>
        <taxon>Tracheophyta</taxon>
        <taxon>Spermatophyta</taxon>
        <taxon>Magnoliopsida</taxon>
        <taxon>eudicotyledons</taxon>
        <taxon>Gunneridae</taxon>
        <taxon>Pentapetalae</taxon>
        <taxon>asterids</taxon>
        <taxon>campanulids</taxon>
        <taxon>Asterales</taxon>
        <taxon>Asteraceae</taxon>
        <taxon>Cichorioideae</taxon>
        <taxon>Cichorieae</taxon>
        <taxon>Lactucinae</taxon>
        <taxon>Lactuca</taxon>
    </lineage>
</organism>
<name>A0A9R1WCY8_LACSA</name>
<gene>
    <name evidence="11" type="ORF">LSAT_V11C200072870</name>
</gene>
<comment type="subcellular location">
    <subcellularLocation>
        <location evidence="1">Endoplasmic reticulum membrane</location>
        <topology evidence="1">Single-pass type I membrane protein</topology>
    </subcellularLocation>
</comment>
<dbReference type="PANTHER" id="PTHR21397">
    <property type="entry name" value="CHROMATIN COMPLEXES SUBUNIT BAP18-RELATED"/>
    <property type="match status" value="1"/>
</dbReference>
<dbReference type="CDD" id="cd22209">
    <property type="entry name" value="EMC10"/>
    <property type="match status" value="1"/>
</dbReference>
<evidence type="ECO:0000256" key="1">
    <source>
        <dbReference type="ARBA" id="ARBA00004115"/>
    </source>
</evidence>
<evidence type="ECO:0000313" key="12">
    <source>
        <dbReference type="Proteomes" id="UP000235145"/>
    </source>
</evidence>
<keyword evidence="6" id="KW-0256">Endoplasmic reticulum</keyword>
<proteinExistence type="inferred from homology"/>
<dbReference type="Gramene" id="rna-gnl|WGS:NBSK|LSAT_2X63981_mrna">
    <property type="protein sequence ID" value="cds-PLY87468.1"/>
    <property type="gene ID" value="gene-LSAT_2X63981"/>
</dbReference>
<dbReference type="PANTHER" id="PTHR21397:SF4">
    <property type="entry name" value="ER MEMBRANE PROTEIN COMPLEX SUBUNIT 10"/>
    <property type="match status" value="1"/>
</dbReference>
<dbReference type="OrthoDB" id="1894652at2759"/>
<evidence type="ECO:0000256" key="7">
    <source>
        <dbReference type="ARBA" id="ARBA00022989"/>
    </source>
</evidence>
<comment type="caution">
    <text evidence="11">The sequence shown here is derived from an EMBL/GenBank/DDBJ whole genome shotgun (WGS) entry which is preliminary data.</text>
</comment>
<evidence type="ECO:0000256" key="8">
    <source>
        <dbReference type="ARBA" id="ARBA00023136"/>
    </source>
</evidence>
<feature type="region of interest" description="Disordered" evidence="9">
    <location>
        <begin position="38"/>
        <end position="72"/>
    </location>
</feature>
<dbReference type="Pfam" id="PF21203">
    <property type="entry name" value="ECM10"/>
    <property type="match status" value="1"/>
</dbReference>
<evidence type="ECO:0000313" key="11">
    <source>
        <dbReference type="EMBL" id="KAJ0220155.1"/>
    </source>
</evidence>
<keyword evidence="4" id="KW-0812">Transmembrane</keyword>
<accession>A0A9R1WCY8</accession>